<dbReference type="Gene3D" id="3.40.50.300">
    <property type="entry name" value="P-loop containing nucleotide triphosphate hydrolases"/>
    <property type="match status" value="1"/>
</dbReference>
<evidence type="ECO:0000313" key="7">
    <source>
        <dbReference type="Proteomes" id="UP000266723"/>
    </source>
</evidence>
<sequence>HFSFLSPSPTRNVTGNSHSPPPPPPSLTPPHQAQVHLSISSTTLPSPSQPPYLLNLVSQHIPRQNPRLLRHLRLLPPPTSIPRLALHKTPLPKTITNRLPFRFRLSLRLLQARLPLSVLRSSLPRSGIRENIGMRDLNFLEEKVVTGAAAELSCKTLYAWEAAISPHLAAERENAPVEDSDVLKMVEQCLREEMECGNKTNLLCLVETAGGVASPGPSGSLQCDLYRPLRLPGVLVGDGRLGGISGTIAAYESLKLRGYDVAAVVFEDHGLVNEVPLTSYLRNKVPVLVLPPVPKDPSDDLIEWFVESDGVFKALKEVMVSAYLERVKRLNGMAKQAGEVFWWPFTQHKLVPEETVTVIDSRCGENFSVYKGSDKSSITQQFDACASWWTQGPDPAFQAELAREMGYTAARFGHVMFPENVYEPALKCAELLLDGVGKGWASRVYFSDNGSTAIEIALKMAFRKFCVDHEALLNFSEGSEEKKHIVVKVLALRGSYHGDTLGAMEAQAPSPYTGFLQQPWYTGRGLFLDPPTVFLSNGAWNLSLPESFSEIAPEEYGTFSTRDEIFDKSRDTSILQQSIRPMYQNSYKSILELHNPPMWLIVSAVIHGAGGMHMADPLFQRVLVNECRNRKIPVIFDEVFTGFWRLGVETTAELLGCKPDIACFAKLMTGGMIPLAVTLATDAVFDSFSGDSKLQALLHGHSYSAHAMGCATAAKAIEWFKDPETNHNIIPQGGILREVLRQNINIFVADDDQGSRTRTGQVGPMAMGRLDGRDGEGDGRSGRLDLESSTGPSPQSAAGPGQFVHLDQGFVGQPCAVQRVVVIGTLFALELKVDASNSGYASLYAKSLLKMLREDGIFMRPLGNVVYLMCGPCTSPEICRELLSKLYKRLGEFNRA</sequence>
<keyword evidence="3" id="KW-0808">Transferase</keyword>
<dbReference type="PROSITE" id="PS00600">
    <property type="entry name" value="AA_TRANSFER_CLASS_3"/>
    <property type="match status" value="1"/>
</dbReference>
<feature type="region of interest" description="Disordered" evidence="5">
    <location>
        <begin position="1"/>
        <end position="32"/>
    </location>
</feature>
<dbReference type="EMBL" id="QGKV02000832">
    <property type="protein sequence ID" value="KAF3542680.1"/>
    <property type="molecule type" value="Genomic_DNA"/>
</dbReference>
<evidence type="ECO:0000313" key="6">
    <source>
        <dbReference type="EMBL" id="KAF3542680.1"/>
    </source>
</evidence>
<dbReference type="InterPro" id="IPR015424">
    <property type="entry name" value="PyrdxlP-dep_Trfase"/>
</dbReference>
<feature type="compositionally biased region" description="Polar residues" evidence="5">
    <location>
        <begin position="787"/>
        <end position="796"/>
    </location>
</feature>
<comment type="caution">
    <text evidence="6">The sequence shown here is derived from an EMBL/GenBank/DDBJ whole genome shotgun (WGS) entry which is preliminary data.</text>
</comment>
<evidence type="ECO:0000256" key="1">
    <source>
        <dbReference type="ARBA" id="ARBA00004173"/>
    </source>
</evidence>
<keyword evidence="2" id="KW-0032">Aminotransferase</keyword>
<comment type="subcellular location">
    <subcellularLocation>
        <location evidence="1">Mitochondrion</location>
    </subcellularLocation>
</comment>
<feature type="non-terminal residue" evidence="6">
    <location>
        <position position="1"/>
    </location>
</feature>
<dbReference type="InterPro" id="IPR049704">
    <property type="entry name" value="Aminotrans_3_PPA_site"/>
</dbReference>
<reference evidence="6 7" key="1">
    <citation type="journal article" date="2020" name="BMC Genomics">
        <title>Intraspecific diversification of the crop wild relative Brassica cretica Lam. using demographic model selection.</title>
        <authorList>
            <person name="Kioukis A."/>
            <person name="Michalopoulou V.A."/>
            <person name="Briers L."/>
            <person name="Pirintsos S."/>
            <person name="Studholme D.J."/>
            <person name="Pavlidis P."/>
            <person name="Sarris P.F."/>
        </authorList>
    </citation>
    <scope>NUCLEOTIDE SEQUENCE [LARGE SCALE GENOMIC DNA]</scope>
    <source>
        <strain evidence="7">cv. PFS-1207/04</strain>
    </source>
</reference>
<protein>
    <recommendedName>
        <fullName evidence="8">Bifunctional dethiobiotin synthetase/7,8-diamino-pelargonic acid aminotransferase, mitochondrial</fullName>
    </recommendedName>
</protein>
<dbReference type="Pfam" id="PF00202">
    <property type="entry name" value="Aminotran_3"/>
    <property type="match status" value="2"/>
</dbReference>
<dbReference type="Gene3D" id="3.40.640.10">
    <property type="entry name" value="Type I PLP-dependent aspartate aminotransferase-like (Major domain)"/>
    <property type="match status" value="1"/>
</dbReference>
<dbReference type="CDD" id="cd03109">
    <property type="entry name" value="DTBS"/>
    <property type="match status" value="1"/>
</dbReference>
<evidence type="ECO:0000256" key="5">
    <source>
        <dbReference type="SAM" id="MobiDB-lite"/>
    </source>
</evidence>
<organism evidence="6 7">
    <name type="scientific">Brassica cretica</name>
    <name type="common">Mustard</name>
    <dbReference type="NCBI Taxonomy" id="69181"/>
    <lineage>
        <taxon>Eukaryota</taxon>
        <taxon>Viridiplantae</taxon>
        <taxon>Streptophyta</taxon>
        <taxon>Embryophyta</taxon>
        <taxon>Tracheophyta</taxon>
        <taxon>Spermatophyta</taxon>
        <taxon>Magnoliopsida</taxon>
        <taxon>eudicotyledons</taxon>
        <taxon>Gunneridae</taxon>
        <taxon>Pentapetalae</taxon>
        <taxon>rosids</taxon>
        <taxon>malvids</taxon>
        <taxon>Brassicales</taxon>
        <taxon>Brassicaceae</taxon>
        <taxon>Brassiceae</taxon>
        <taxon>Brassica</taxon>
    </lineage>
</organism>
<dbReference type="InterPro" id="IPR015422">
    <property type="entry name" value="PyrdxlP-dep_Trfase_small"/>
</dbReference>
<dbReference type="SUPFAM" id="SSF52540">
    <property type="entry name" value="P-loop containing nucleoside triphosphate hydrolases"/>
    <property type="match status" value="1"/>
</dbReference>
<gene>
    <name evidence="6" type="ORF">DY000_02001186</name>
</gene>
<dbReference type="InterPro" id="IPR027417">
    <property type="entry name" value="P-loop_NTPase"/>
</dbReference>
<dbReference type="SUPFAM" id="SSF53383">
    <property type="entry name" value="PLP-dependent transferases"/>
    <property type="match status" value="2"/>
</dbReference>
<dbReference type="InterPro" id="IPR015421">
    <property type="entry name" value="PyrdxlP-dep_Trfase_major"/>
</dbReference>
<evidence type="ECO:0000256" key="3">
    <source>
        <dbReference type="ARBA" id="ARBA00022679"/>
    </source>
</evidence>
<feature type="compositionally biased region" description="Polar residues" evidence="5">
    <location>
        <begin position="1"/>
        <end position="16"/>
    </location>
</feature>
<evidence type="ECO:0000256" key="4">
    <source>
        <dbReference type="ARBA" id="ARBA00022898"/>
    </source>
</evidence>
<evidence type="ECO:0000256" key="2">
    <source>
        <dbReference type="ARBA" id="ARBA00022576"/>
    </source>
</evidence>
<dbReference type="PANTHER" id="PTHR42684">
    <property type="entry name" value="ADENOSYLMETHIONINE-8-AMINO-7-OXONONANOATE AMINOTRANSFERASE"/>
    <property type="match status" value="1"/>
</dbReference>
<dbReference type="InterPro" id="IPR005814">
    <property type="entry name" value="Aminotrans_3"/>
</dbReference>
<accession>A0ABQ7BS81</accession>
<feature type="compositionally biased region" description="Basic and acidic residues" evidence="5">
    <location>
        <begin position="770"/>
        <end position="786"/>
    </location>
</feature>
<dbReference type="Pfam" id="PF13500">
    <property type="entry name" value="AAA_26"/>
    <property type="match status" value="1"/>
</dbReference>
<dbReference type="PANTHER" id="PTHR42684:SF3">
    <property type="entry name" value="ADENOSYLMETHIONINE-8-AMINO-7-OXONONANOATE AMINOTRANSFERASE"/>
    <property type="match status" value="1"/>
</dbReference>
<evidence type="ECO:0008006" key="8">
    <source>
        <dbReference type="Google" id="ProtNLM"/>
    </source>
</evidence>
<dbReference type="Proteomes" id="UP000266723">
    <property type="component" value="Unassembled WGS sequence"/>
</dbReference>
<feature type="compositionally biased region" description="Pro residues" evidence="5">
    <location>
        <begin position="19"/>
        <end position="28"/>
    </location>
</feature>
<keyword evidence="7" id="KW-1185">Reference proteome</keyword>
<proteinExistence type="predicted"/>
<feature type="region of interest" description="Disordered" evidence="5">
    <location>
        <begin position="754"/>
        <end position="799"/>
    </location>
</feature>
<keyword evidence="4" id="KW-0663">Pyridoxal phosphate</keyword>
<name>A0ABQ7BS81_BRACR</name>
<dbReference type="Gene3D" id="3.90.1150.10">
    <property type="entry name" value="Aspartate Aminotransferase, domain 1"/>
    <property type="match status" value="1"/>
</dbReference>